<evidence type="ECO:0000256" key="6">
    <source>
        <dbReference type="SAM" id="MobiDB-lite"/>
    </source>
</evidence>
<evidence type="ECO:0000313" key="7">
    <source>
        <dbReference type="EMBL" id="SHK86594.1"/>
    </source>
</evidence>
<dbReference type="PROSITE" id="PS01071">
    <property type="entry name" value="GRPE"/>
    <property type="match status" value="1"/>
</dbReference>
<dbReference type="PANTHER" id="PTHR21237:SF23">
    <property type="entry name" value="GRPE PROTEIN HOMOLOG, MITOCHONDRIAL"/>
    <property type="match status" value="1"/>
</dbReference>
<organism evidence="7 8">
    <name type="scientific">Chitinophaga jiangningensis</name>
    <dbReference type="NCBI Taxonomy" id="1419482"/>
    <lineage>
        <taxon>Bacteria</taxon>
        <taxon>Pseudomonadati</taxon>
        <taxon>Bacteroidota</taxon>
        <taxon>Chitinophagia</taxon>
        <taxon>Chitinophagales</taxon>
        <taxon>Chitinophagaceae</taxon>
        <taxon>Chitinophaga</taxon>
    </lineage>
</organism>
<dbReference type="SUPFAM" id="SSF51064">
    <property type="entry name" value="Head domain of nucleotide exchange factor GrpE"/>
    <property type="match status" value="1"/>
</dbReference>
<dbReference type="EMBL" id="FRBL01000001">
    <property type="protein sequence ID" value="SHK86594.1"/>
    <property type="molecule type" value="Genomic_DNA"/>
</dbReference>
<reference evidence="7 8" key="1">
    <citation type="submission" date="2016-11" db="EMBL/GenBank/DDBJ databases">
        <authorList>
            <person name="Jaros S."/>
            <person name="Januszkiewicz K."/>
            <person name="Wedrychowicz H."/>
        </authorList>
    </citation>
    <scope>NUCLEOTIDE SEQUENCE [LARGE SCALE GENOMIC DNA]</scope>
    <source>
        <strain evidence="7 8">DSM 27406</strain>
    </source>
</reference>
<evidence type="ECO:0000256" key="2">
    <source>
        <dbReference type="ARBA" id="ARBA00023186"/>
    </source>
</evidence>
<feature type="region of interest" description="Disordered" evidence="6">
    <location>
        <begin position="1"/>
        <end position="49"/>
    </location>
</feature>
<dbReference type="GO" id="GO:0042803">
    <property type="term" value="F:protein homodimerization activity"/>
    <property type="evidence" value="ECO:0007669"/>
    <property type="project" value="InterPro"/>
</dbReference>
<dbReference type="GO" id="GO:0051082">
    <property type="term" value="F:unfolded protein binding"/>
    <property type="evidence" value="ECO:0007669"/>
    <property type="project" value="TreeGrafter"/>
</dbReference>
<dbReference type="Proteomes" id="UP000184420">
    <property type="component" value="Unassembled WGS sequence"/>
</dbReference>
<proteinExistence type="inferred from homology"/>
<gene>
    <name evidence="3" type="primary">grpE</name>
    <name evidence="7" type="ORF">SAMN05444266_101416</name>
</gene>
<dbReference type="HAMAP" id="MF_01151">
    <property type="entry name" value="GrpE"/>
    <property type="match status" value="1"/>
</dbReference>
<evidence type="ECO:0000256" key="4">
    <source>
        <dbReference type="RuleBase" id="RU000639"/>
    </source>
</evidence>
<dbReference type="InterPro" id="IPR013805">
    <property type="entry name" value="GrpE_CC"/>
</dbReference>
<dbReference type="AlphaFoldDB" id="A0A1M6VYU6"/>
<evidence type="ECO:0000256" key="3">
    <source>
        <dbReference type="HAMAP-Rule" id="MF_01151"/>
    </source>
</evidence>
<dbReference type="PANTHER" id="PTHR21237">
    <property type="entry name" value="GRPE PROTEIN"/>
    <property type="match status" value="1"/>
</dbReference>
<comment type="subcellular location">
    <subcellularLocation>
        <location evidence="3">Cytoplasm</location>
    </subcellularLocation>
</comment>
<dbReference type="InterPro" id="IPR009012">
    <property type="entry name" value="GrpE_head"/>
</dbReference>
<dbReference type="Gene3D" id="3.90.20.20">
    <property type="match status" value="1"/>
</dbReference>
<dbReference type="STRING" id="1419482.SAMN05444266_101416"/>
<dbReference type="GO" id="GO:0000774">
    <property type="term" value="F:adenyl-nucleotide exchange factor activity"/>
    <property type="evidence" value="ECO:0007669"/>
    <property type="project" value="InterPro"/>
</dbReference>
<comment type="subunit">
    <text evidence="3">Homodimer.</text>
</comment>
<comment type="similarity">
    <text evidence="1 3 5">Belongs to the GrpE family.</text>
</comment>
<evidence type="ECO:0000256" key="1">
    <source>
        <dbReference type="ARBA" id="ARBA00009054"/>
    </source>
</evidence>
<dbReference type="PRINTS" id="PR00773">
    <property type="entry name" value="GRPEPROTEIN"/>
</dbReference>
<keyword evidence="3" id="KW-0963">Cytoplasm</keyword>
<accession>A0A1M6VYU6</accession>
<feature type="compositionally biased region" description="Polar residues" evidence="6">
    <location>
        <begin position="13"/>
        <end position="38"/>
    </location>
</feature>
<protein>
    <recommendedName>
        <fullName evidence="3 4">Protein GrpE</fullName>
    </recommendedName>
    <alternativeName>
        <fullName evidence="3">HSP-70 cofactor</fullName>
    </alternativeName>
</protein>
<evidence type="ECO:0000313" key="8">
    <source>
        <dbReference type="Proteomes" id="UP000184420"/>
    </source>
</evidence>
<evidence type="ECO:0000256" key="5">
    <source>
        <dbReference type="RuleBase" id="RU004478"/>
    </source>
</evidence>
<comment type="function">
    <text evidence="3 4">Participates actively in the response to hyperosmotic and heat shock by preventing the aggregation of stress-denatured proteins, in association with DnaK and GrpE. It is the nucleotide exchange factor for DnaK and may function as a thermosensor. Unfolded proteins bind initially to DnaJ; upon interaction with the DnaJ-bound protein, DnaK hydrolyzes its bound ATP, resulting in the formation of a stable complex. GrpE releases ADP from DnaK; ATP binding to DnaK triggers the release of the substrate protein, thus completing the reaction cycle. Several rounds of ATP-dependent interactions between DnaJ, DnaK and GrpE are required for fully efficient folding.</text>
</comment>
<dbReference type="GO" id="GO:0005737">
    <property type="term" value="C:cytoplasm"/>
    <property type="evidence" value="ECO:0007669"/>
    <property type="project" value="UniProtKB-SubCell"/>
</dbReference>
<sequence>MTENEKDMHQEEINNTENENSMPDINADENMSGTSHMNNELEEVGELEKKDQEIKELRDKYLRLQAEFDNFRKRTAKEKLELMQTAGKDVIISLLDILDDSERASKQMETATELQAVKDGSQLVFNKLKNSLFAKGLKEMEALHQPFDSDLHDAITEIPAPTPDLEGKVLDVLQKGYYMNDKLIRHAKVVVGK</sequence>
<name>A0A1M6VYU6_9BACT</name>
<feature type="compositionally biased region" description="Basic and acidic residues" evidence="6">
    <location>
        <begin position="1"/>
        <end position="12"/>
    </location>
</feature>
<keyword evidence="3 4" id="KW-0346">Stress response</keyword>
<keyword evidence="2 3" id="KW-0143">Chaperone</keyword>
<dbReference type="Gene3D" id="2.30.22.10">
    <property type="entry name" value="Head domain of nucleotide exchange factor GrpE"/>
    <property type="match status" value="1"/>
</dbReference>
<dbReference type="GO" id="GO:0051087">
    <property type="term" value="F:protein-folding chaperone binding"/>
    <property type="evidence" value="ECO:0007669"/>
    <property type="project" value="InterPro"/>
</dbReference>
<dbReference type="CDD" id="cd00446">
    <property type="entry name" value="GrpE"/>
    <property type="match status" value="1"/>
</dbReference>
<dbReference type="GO" id="GO:0006457">
    <property type="term" value="P:protein folding"/>
    <property type="evidence" value="ECO:0007669"/>
    <property type="project" value="InterPro"/>
</dbReference>
<dbReference type="SUPFAM" id="SSF58014">
    <property type="entry name" value="Coiled-coil domain of nucleotide exchange factor GrpE"/>
    <property type="match status" value="1"/>
</dbReference>
<keyword evidence="8" id="KW-1185">Reference proteome</keyword>
<dbReference type="InterPro" id="IPR000740">
    <property type="entry name" value="GrpE"/>
</dbReference>
<dbReference type="Pfam" id="PF01025">
    <property type="entry name" value="GrpE"/>
    <property type="match status" value="1"/>
</dbReference>